<gene>
    <name evidence="1" type="ORF">R2601_05638</name>
</gene>
<keyword evidence="2" id="KW-1185">Reference proteome</keyword>
<dbReference type="HOGENOM" id="CLU_129252_1_0_5"/>
<protein>
    <submittedName>
        <fullName evidence="1">Putative hypothetical Gifsy-1 prophage protein</fullName>
    </submittedName>
</protein>
<accession>Q0FSS3</accession>
<sequence length="138" mass="14376">MPTRITTAIFLAIAAEFSAEPAAAQQQSRVAFEPGASSATISGTITGQEVIDYALGASAGQTLEASIAVDGTNGDGTIYFNIMPPGATYEAIFLGQREGRKASVVLPESGDYTLRVYLMGNDRDAGKTVGFLLPVAIR</sequence>
<dbReference type="STRING" id="314265.R2601_05638"/>
<dbReference type="RefSeq" id="WP_007802918.1">
    <property type="nucleotide sequence ID" value="NZ_DS022277.1"/>
</dbReference>
<name>Q0FSS3_SALBH</name>
<organism evidence="1 2">
    <name type="scientific">Salipiger bermudensis (strain DSM 26914 / JCM 13377 / KCTC 12554 / HTCC2601)</name>
    <name type="common">Pelagibaca bermudensis</name>
    <dbReference type="NCBI Taxonomy" id="314265"/>
    <lineage>
        <taxon>Bacteria</taxon>
        <taxon>Pseudomonadati</taxon>
        <taxon>Pseudomonadota</taxon>
        <taxon>Alphaproteobacteria</taxon>
        <taxon>Rhodobacterales</taxon>
        <taxon>Roseobacteraceae</taxon>
        <taxon>Salipiger</taxon>
    </lineage>
</organism>
<reference evidence="1 2" key="1">
    <citation type="journal article" date="2010" name="J. Bacteriol.">
        <title>Genome sequences of Pelagibaca bermudensis HTCC2601T and Maritimibacter alkaliphilus HTCC2654T, the type strains of two marine Roseobacter genera.</title>
        <authorList>
            <person name="Thrash J.C."/>
            <person name="Cho J.C."/>
            <person name="Ferriera S."/>
            <person name="Johnson J."/>
            <person name="Vergin K.L."/>
            <person name="Giovannoni S.J."/>
        </authorList>
    </citation>
    <scope>NUCLEOTIDE SEQUENCE [LARGE SCALE GENOMIC DNA]</scope>
    <source>
        <strain evidence="2">DSM 26914 / JCM 13377 / KCTC 12554 / HTCC2601</strain>
    </source>
</reference>
<dbReference type="OrthoDB" id="964913at2"/>
<dbReference type="EMBL" id="AATQ01000008">
    <property type="protein sequence ID" value="EAU47180.1"/>
    <property type="molecule type" value="Genomic_DNA"/>
</dbReference>
<evidence type="ECO:0000313" key="1">
    <source>
        <dbReference type="EMBL" id="EAU47180.1"/>
    </source>
</evidence>
<dbReference type="Proteomes" id="UP000006230">
    <property type="component" value="Unassembled WGS sequence"/>
</dbReference>
<dbReference type="Gene3D" id="2.60.120.380">
    <property type="match status" value="1"/>
</dbReference>
<comment type="caution">
    <text evidence="1">The sequence shown here is derived from an EMBL/GenBank/DDBJ whole genome shotgun (WGS) entry which is preliminary data.</text>
</comment>
<proteinExistence type="predicted"/>
<dbReference type="eggNOG" id="ENOG5032YRB">
    <property type="taxonomic scope" value="Bacteria"/>
</dbReference>
<dbReference type="AlphaFoldDB" id="Q0FSS3"/>
<evidence type="ECO:0000313" key="2">
    <source>
        <dbReference type="Proteomes" id="UP000006230"/>
    </source>
</evidence>